<keyword evidence="3" id="KW-1185">Reference proteome</keyword>
<dbReference type="Proteomes" id="UP000035085">
    <property type="component" value="Chromosome"/>
</dbReference>
<evidence type="ECO:0000313" key="3">
    <source>
        <dbReference type="Proteomes" id="UP000035085"/>
    </source>
</evidence>
<dbReference type="Pfam" id="PF13614">
    <property type="entry name" value="AAA_31"/>
    <property type="match status" value="1"/>
</dbReference>
<dbReference type="PANTHER" id="PTHR13696:SF99">
    <property type="entry name" value="COBYRINIC ACID AC-DIAMIDE SYNTHASE"/>
    <property type="match status" value="1"/>
</dbReference>
<protein>
    <recommendedName>
        <fullName evidence="1">AAA domain-containing protein</fullName>
    </recommendedName>
</protein>
<accession>A0ABM5SUY6</accession>
<reference evidence="3" key="1">
    <citation type="submission" date="2015-02" db="EMBL/GenBank/DDBJ databases">
        <title>Complete Genome Sequencing of Pandoraea vervacti NS15 sp. nov.</title>
        <authorList>
            <person name="Chan K.-G."/>
        </authorList>
    </citation>
    <scope>NUCLEOTIDE SEQUENCE [LARGE SCALE GENOMIC DNA]</scope>
    <source>
        <strain evidence="3">NS15</strain>
    </source>
</reference>
<dbReference type="EMBL" id="CP010897">
    <property type="protein sequence ID" value="AJP56315.1"/>
    <property type="molecule type" value="Genomic_DNA"/>
</dbReference>
<sequence>MVKRLVLFNPSGSVSNTMPIYNLGWSLAEKYRVLLVDADPKCDLTSLILRDDFDAHYSNERTRRHNLKDGTSAAFVMDPLLIKPIDCPAASRSSNLRVLAGHPNLSDCDLYLTLVQDAGDRLPSIQNTPGAFNRLIELSERKYDIDITLINLAAGLSAINQNLFLHSDYFVVPITLDRFSWLALKKMKYTVSRWLQWKRNTFRELEDAIYALRPGTPKFAGILFHQVDNRIGRTKAPAGHTIDDIKSVVLDDFFPHIRDRGMTLAPEQYSQRCHTNGYVLEEIVDFSGLLAKAIDVGVAPLALTDQDLEDIRHHVPDGIARRDLLRSQFQNLTAALDALMEYA</sequence>
<dbReference type="InterPro" id="IPR050678">
    <property type="entry name" value="DNA_Partitioning_ATPase"/>
</dbReference>
<organism evidence="2 3">
    <name type="scientific">Pandoraea vervacti</name>
    <dbReference type="NCBI Taxonomy" id="656178"/>
    <lineage>
        <taxon>Bacteria</taxon>
        <taxon>Pseudomonadati</taxon>
        <taxon>Pseudomonadota</taxon>
        <taxon>Betaproteobacteria</taxon>
        <taxon>Burkholderiales</taxon>
        <taxon>Burkholderiaceae</taxon>
        <taxon>Pandoraea</taxon>
    </lineage>
</organism>
<dbReference type="SUPFAM" id="SSF52540">
    <property type="entry name" value="P-loop containing nucleoside triphosphate hydrolases"/>
    <property type="match status" value="1"/>
</dbReference>
<dbReference type="RefSeq" id="WP_044453969.1">
    <property type="nucleotide sequence ID" value="NZ_CP010897.2"/>
</dbReference>
<feature type="domain" description="AAA" evidence="1">
    <location>
        <begin position="5"/>
        <end position="193"/>
    </location>
</feature>
<dbReference type="InterPro" id="IPR027417">
    <property type="entry name" value="P-loop_NTPase"/>
</dbReference>
<evidence type="ECO:0000259" key="1">
    <source>
        <dbReference type="Pfam" id="PF13614"/>
    </source>
</evidence>
<dbReference type="PANTHER" id="PTHR13696">
    <property type="entry name" value="P-LOOP CONTAINING NUCLEOSIDE TRIPHOSPHATE HYDROLASE"/>
    <property type="match status" value="1"/>
</dbReference>
<name>A0ABM5SUY6_9BURK</name>
<dbReference type="Gene3D" id="3.40.50.300">
    <property type="entry name" value="P-loop containing nucleotide triphosphate hydrolases"/>
    <property type="match status" value="1"/>
</dbReference>
<dbReference type="InterPro" id="IPR025669">
    <property type="entry name" value="AAA_dom"/>
</dbReference>
<gene>
    <name evidence="2" type="ORF">UC34_03480</name>
</gene>
<evidence type="ECO:0000313" key="2">
    <source>
        <dbReference type="EMBL" id="AJP56315.1"/>
    </source>
</evidence>
<proteinExistence type="predicted"/>